<dbReference type="Gene3D" id="3.40.50.1240">
    <property type="entry name" value="Phosphoglycerate mutase-like"/>
    <property type="match status" value="1"/>
</dbReference>
<organism evidence="4 5">
    <name type="scientific">Malassezia furfur</name>
    <name type="common">Pityriasis versicolor infection agent</name>
    <name type="synonym">Pityrosporum furfur</name>
    <dbReference type="NCBI Taxonomy" id="55194"/>
    <lineage>
        <taxon>Eukaryota</taxon>
        <taxon>Fungi</taxon>
        <taxon>Dikarya</taxon>
        <taxon>Basidiomycota</taxon>
        <taxon>Ustilaginomycotina</taxon>
        <taxon>Malasseziomycetes</taxon>
        <taxon>Malasseziales</taxon>
        <taxon>Malasseziaceae</taxon>
        <taxon>Malassezia</taxon>
    </lineage>
</organism>
<feature type="compositionally biased region" description="Basic residues" evidence="3">
    <location>
        <begin position="13"/>
        <end position="25"/>
    </location>
</feature>
<evidence type="ECO:0000256" key="3">
    <source>
        <dbReference type="SAM" id="MobiDB-lite"/>
    </source>
</evidence>
<keyword evidence="5" id="KW-1185">Reference proteome</keyword>
<evidence type="ECO:0000256" key="1">
    <source>
        <dbReference type="ARBA" id="ARBA00005375"/>
    </source>
</evidence>
<sequence length="527" mass="58667">MLGVHGDVPQPNRHPRANVRGRRRHDPNQVLPPIGSDDRLPAGPTNAPGLCHGRLAVAARLPTVWQCAIPAHRRRSICALSDMLPQHRGRTSDTLGWTPPPDGFALRQVTYILRHGERAPVRSRLETASPPIVEPWNLCHTSHEFDKAVLRFADDDCSKTIPSRASIQRRVEIAKLGSTSRPGAPGDCLLGELTDLGRESMLKIGLAIRRIYIDQLHLLPTTLRAKDGKYVYFRSTNIPRTKQSMDQVITGLLGSPEDIPDALVPLVYVRNTGQEDMLPNSRPCPRLAQLLRKFSDEAATLYNPELAKFDDQIAPHNAGKGARIDGHPRLSGLIDTARAALAHGIPIPRPFLDENVVRPMEKAVVHEWFAGYQSKDPVERTQYRRLAMGEFLASLYDHMAQRVVGADERRLSVFLAHDATLVGILQCLECFNDKWPDFSAAISCELFDDERASKTDTSEDRAYVRCRYGDEVLQLPGCAPDKKHYPGHPELCTLAAFREVVVDRLRDPANVSREVECGLSLLPATTN</sequence>
<dbReference type="PANTHER" id="PTHR11567">
    <property type="entry name" value="ACID PHOSPHATASE-RELATED"/>
    <property type="match status" value="1"/>
</dbReference>
<dbReference type="EMBL" id="CP046234">
    <property type="protein sequence ID" value="WFD45716.1"/>
    <property type="molecule type" value="Genomic_DNA"/>
</dbReference>
<dbReference type="EC" id="3.1.3.2" evidence="4"/>
<dbReference type="Pfam" id="PF00328">
    <property type="entry name" value="His_Phos_2"/>
    <property type="match status" value="1"/>
</dbReference>
<dbReference type="InterPro" id="IPR050645">
    <property type="entry name" value="Histidine_acid_phosphatase"/>
</dbReference>
<dbReference type="InterPro" id="IPR000560">
    <property type="entry name" value="His_Pase_clade-2"/>
</dbReference>
<feature type="region of interest" description="Disordered" evidence="3">
    <location>
        <begin position="1"/>
        <end position="45"/>
    </location>
</feature>
<reference evidence="4 5" key="1">
    <citation type="journal article" date="2020" name="Elife">
        <title>Loss of centromere function drives karyotype evolution in closely related Malassezia species.</title>
        <authorList>
            <person name="Sankaranarayanan S.R."/>
            <person name="Ianiri G."/>
            <person name="Coelho M.A."/>
            <person name="Reza M.H."/>
            <person name="Thimmappa B.C."/>
            <person name="Ganguly P."/>
            <person name="Vadnala R.N."/>
            <person name="Sun S."/>
            <person name="Siddharthan R."/>
            <person name="Tellgren-Roth C."/>
            <person name="Dawson T.L."/>
            <person name="Heitman J."/>
            <person name="Sanyal K."/>
        </authorList>
    </citation>
    <scope>NUCLEOTIDE SEQUENCE [LARGE SCALE GENOMIC DNA]</scope>
    <source>
        <strain evidence="4">CBS14141</strain>
    </source>
</reference>
<dbReference type="SUPFAM" id="SSF53254">
    <property type="entry name" value="Phosphoglycerate mutase-like"/>
    <property type="match status" value="1"/>
</dbReference>
<protein>
    <submittedName>
        <fullName evidence="4">Acid phosphatase</fullName>
        <ecNumber evidence="4">3.1.3.2</ecNumber>
    </submittedName>
</protein>
<dbReference type="InterPro" id="IPR029033">
    <property type="entry name" value="His_PPase_superfam"/>
</dbReference>
<dbReference type="GO" id="GO:0003993">
    <property type="term" value="F:acid phosphatase activity"/>
    <property type="evidence" value="ECO:0007669"/>
    <property type="project" value="UniProtKB-EC"/>
</dbReference>
<evidence type="ECO:0000313" key="5">
    <source>
        <dbReference type="Proteomes" id="UP000818624"/>
    </source>
</evidence>
<accession>A0ABY8EJ05</accession>
<evidence type="ECO:0000256" key="2">
    <source>
        <dbReference type="ARBA" id="ARBA00022801"/>
    </source>
</evidence>
<gene>
    <name evidence="4" type="ORF">GLX27_000340</name>
</gene>
<dbReference type="InterPro" id="IPR033379">
    <property type="entry name" value="Acid_Pase_AS"/>
</dbReference>
<evidence type="ECO:0000313" key="4">
    <source>
        <dbReference type="EMBL" id="WFD45716.1"/>
    </source>
</evidence>
<keyword evidence="2 4" id="KW-0378">Hydrolase</keyword>
<dbReference type="PANTHER" id="PTHR11567:SF110">
    <property type="entry name" value="2-PHOSPHOXYLOSE PHOSPHATASE 1"/>
    <property type="match status" value="1"/>
</dbReference>
<comment type="similarity">
    <text evidence="1">Belongs to the histidine acid phosphatase family.</text>
</comment>
<dbReference type="Proteomes" id="UP000818624">
    <property type="component" value="Chromosome 1"/>
</dbReference>
<proteinExistence type="inferred from homology"/>
<dbReference type="PROSITE" id="PS00616">
    <property type="entry name" value="HIS_ACID_PHOSPHAT_1"/>
    <property type="match status" value="1"/>
</dbReference>
<name>A0ABY8EJ05_MALFU</name>